<evidence type="ECO:0000313" key="3">
    <source>
        <dbReference type="Proteomes" id="UP001151760"/>
    </source>
</evidence>
<keyword evidence="1" id="KW-0472">Membrane</keyword>
<comment type="caution">
    <text evidence="2">The sequence shown here is derived from an EMBL/GenBank/DDBJ whole genome shotgun (WGS) entry which is preliminary data.</text>
</comment>
<accession>A0ABQ4ZD34</accession>
<gene>
    <name evidence="2" type="ORF">Tco_0770656</name>
</gene>
<evidence type="ECO:0000313" key="2">
    <source>
        <dbReference type="EMBL" id="GJS88020.1"/>
    </source>
</evidence>
<feature type="transmembrane region" description="Helical" evidence="1">
    <location>
        <begin position="81"/>
        <end position="100"/>
    </location>
</feature>
<proteinExistence type="predicted"/>
<sequence length="230" mass="26191">MVSFYSSDIVSCTMVSVYFLRHCELHNGLILLLRHCELHNGLISFPDIRLSTIIRRLSHKLFRELLPFTQFYSGNIVSRNVLILGISSPFVIVLTLWSLLLGPGAVPTDTTLSNSQTRQAFWFCYKRDREALADKQPLRVSDHKGCYSYRSQSARRNDPVQFWSFSLVLSSSGISLIQLVWSKSILDRGKMCKLRTEGAGGCFGKALSHHNQNVFSFLLKLNLVEDEERS</sequence>
<reference evidence="2" key="2">
    <citation type="submission" date="2022-01" db="EMBL/GenBank/DDBJ databases">
        <authorList>
            <person name="Yamashiro T."/>
            <person name="Shiraishi A."/>
            <person name="Satake H."/>
            <person name="Nakayama K."/>
        </authorList>
    </citation>
    <scope>NUCLEOTIDE SEQUENCE</scope>
</reference>
<reference evidence="2" key="1">
    <citation type="journal article" date="2022" name="Int. J. Mol. Sci.">
        <title>Draft Genome of Tanacetum Coccineum: Genomic Comparison of Closely Related Tanacetum-Family Plants.</title>
        <authorList>
            <person name="Yamashiro T."/>
            <person name="Shiraishi A."/>
            <person name="Nakayama K."/>
            <person name="Satake H."/>
        </authorList>
    </citation>
    <scope>NUCLEOTIDE SEQUENCE</scope>
</reference>
<name>A0ABQ4ZD34_9ASTR</name>
<dbReference type="EMBL" id="BQNB010011243">
    <property type="protein sequence ID" value="GJS88020.1"/>
    <property type="molecule type" value="Genomic_DNA"/>
</dbReference>
<keyword evidence="1" id="KW-0812">Transmembrane</keyword>
<dbReference type="Proteomes" id="UP001151760">
    <property type="component" value="Unassembled WGS sequence"/>
</dbReference>
<protein>
    <submittedName>
        <fullName evidence="2">Uncharacterized protein</fullName>
    </submittedName>
</protein>
<evidence type="ECO:0000256" key="1">
    <source>
        <dbReference type="SAM" id="Phobius"/>
    </source>
</evidence>
<organism evidence="2 3">
    <name type="scientific">Tanacetum coccineum</name>
    <dbReference type="NCBI Taxonomy" id="301880"/>
    <lineage>
        <taxon>Eukaryota</taxon>
        <taxon>Viridiplantae</taxon>
        <taxon>Streptophyta</taxon>
        <taxon>Embryophyta</taxon>
        <taxon>Tracheophyta</taxon>
        <taxon>Spermatophyta</taxon>
        <taxon>Magnoliopsida</taxon>
        <taxon>eudicotyledons</taxon>
        <taxon>Gunneridae</taxon>
        <taxon>Pentapetalae</taxon>
        <taxon>asterids</taxon>
        <taxon>campanulids</taxon>
        <taxon>Asterales</taxon>
        <taxon>Asteraceae</taxon>
        <taxon>Asteroideae</taxon>
        <taxon>Anthemideae</taxon>
        <taxon>Anthemidinae</taxon>
        <taxon>Tanacetum</taxon>
    </lineage>
</organism>
<feature type="transmembrane region" description="Helical" evidence="1">
    <location>
        <begin position="162"/>
        <end position="181"/>
    </location>
</feature>
<keyword evidence="3" id="KW-1185">Reference proteome</keyword>
<keyword evidence="1" id="KW-1133">Transmembrane helix</keyword>